<dbReference type="AlphaFoldDB" id="A0AAD1WN97"/>
<evidence type="ECO:0000313" key="3">
    <source>
        <dbReference type="Proteomes" id="UP001295444"/>
    </source>
</evidence>
<keyword evidence="3" id="KW-1185">Reference proteome</keyword>
<evidence type="ECO:0000256" key="1">
    <source>
        <dbReference type="SAM" id="MobiDB-lite"/>
    </source>
</evidence>
<feature type="compositionally biased region" description="Polar residues" evidence="1">
    <location>
        <begin position="62"/>
        <end position="90"/>
    </location>
</feature>
<sequence>MEVEHRLDKAFQVLWEKLEALLFPSPPEKEPETRPRTHPSRLKRKPAQTSQAPNRRVERNQLRQQASKMEAQASTDDSQSRGNKLLQKSMQLKRKHGTTHQPRTVRPGQCRYQRQP</sequence>
<name>A0AAD1WN97_PELCU</name>
<accession>A0AAD1WN97</accession>
<evidence type="ECO:0000313" key="2">
    <source>
        <dbReference type="EMBL" id="CAH2314961.1"/>
    </source>
</evidence>
<dbReference type="Proteomes" id="UP001295444">
    <property type="component" value="Chromosome 09"/>
</dbReference>
<feature type="compositionally biased region" description="Basic residues" evidence="1">
    <location>
        <begin position="36"/>
        <end position="46"/>
    </location>
</feature>
<dbReference type="EMBL" id="OW240920">
    <property type="protein sequence ID" value="CAH2314961.1"/>
    <property type="molecule type" value="Genomic_DNA"/>
</dbReference>
<gene>
    <name evidence="2" type="ORF">PECUL_23A008893</name>
</gene>
<reference evidence="2" key="1">
    <citation type="submission" date="2022-03" db="EMBL/GenBank/DDBJ databases">
        <authorList>
            <person name="Alioto T."/>
            <person name="Alioto T."/>
            <person name="Gomez Garrido J."/>
        </authorList>
    </citation>
    <scope>NUCLEOTIDE SEQUENCE</scope>
</reference>
<feature type="region of interest" description="Disordered" evidence="1">
    <location>
        <begin position="23"/>
        <end position="116"/>
    </location>
</feature>
<organism evidence="2 3">
    <name type="scientific">Pelobates cultripes</name>
    <name type="common">Western spadefoot toad</name>
    <dbReference type="NCBI Taxonomy" id="61616"/>
    <lineage>
        <taxon>Eukaryota</taxon>
        <taxon>Metazoa</taxon>
        <taxon>Chordata</taxon>
        <taxon>Craniata</taxon>
        <taxon>Vertebrata</taxon>
        <taxon>Euteleostomi</taxon>
        <taxon>Amphibia</taxon>
        <taxon>Batrachia</taxon>
        <taxon>Anura</taxon>
        <taxon>Pelobatoidea</taxon>
        <taxon>Pelobatidae</taxon>
        <taxon>Pelobates</taxon>
    </lineage>
</organism>
<proteinExistence type="predicted"/>
<protein>
    <submittedName>
        <fullName evidence="2">Uncharacterized protein</fullName>
    </submittedName>
</protein>